<accession>A0A089M0U7</accession>
<evidence type="ECO:0000256" key="2">
    <source>
        <dbReference type="ARBA" id="ARBA00023125"/>
    </source>
</evidence>
<evidence type="ECO:0000313" key="6">
    <source>
        <dbReference type="Proteomes" id="UP000029507"/>
    </source>
</evidence>
<dbReference type="InterPro" id="IPR009057">
    <property type="entry name" value="Homeodomain-like_sf"/>
</dbReference>
<dbReference type="SUPFAM" id="SSF51182">
    <property type="entry name" value="RmlC-like cupins"/>
    <property type="match status" value="1"/>
</dbReference>
<evidence type="ECO:0000259" key="4">
    <source>
        <dbReference type="PROSITE" id="PS01124"/>
    </source>
</evidence>
<dbReference type="PANTHER" id="PTHR43280">
    <property type="entry name" value="ARAC-FAMILY TRANSCRIPTIONAL REGULATOR"/>
    <property type="match status" value="1"/>
</dbReference>
<dbReference type="GO" id="GO:0043565">
    <property type="term" value="F:sequence-specific DNA binding"/>
    <property type="evidence" value="ECO:0007669"/>
    <property type="project" value="InterPro"/>
</dbReference>
<dbReference type="EMBL" id="CP009286">
    <property type="protein sequence ID" value="AIQ65148.1"/>
    <property type="molecule type" value="Genomic_DNA"/>
</dbReference>
<dbReference type="Proteomes" id="UP000029507">
    <property type="component" value="Chromosome"/>
</dbReference>
<sequence length="239" mass="26869">MEGLRNTVCETRVYTEEVKTHEHAYGQLTFPLEGSMCLDTPSESVLLQKGSCLYLPPACSHSFSSPGRNRFLVLDIPSRFLSDVTGKGGAAVTLKMDDRWKSLSQLFLREAEEAPNGEASHPVEHLVRYACGILPKSASPSLEYLQLHFAEPLTTTQLAAIEHYHPKYYIAWFKKMTGHTPTSYILQLRMNAAKQLLRETALPVSMIGQEVGYAYAGSFIKLFSRSEGMTPQQYRRGFR</sequence>
<keyword evidence="1" id="KW-0805">Transcription regulation</keyword>
<evidence type="ECO:0000256" key="3">
    <source>
        <dbReference type="ARBA" id="ARBA00023163"/>
    </source>
</evidence>
<name>A0A089M0U7_9BACL</name>
<protein>
    <recommendedName>
        <fullName evidence="4">HTH araC/xylS-type domain-containing protein</fullName>
    </recommendedName>
</protein>
<reference evidence="5 6" key="1">
    <citation type="submission" date="2014-08" db="EMBL/GenBank/DDBJ databases">
        <title>Comparative genomics of the Paenibacillus odorifer group.</title>
        <authorList>
            <person name="den Bakker H.C."/>
            <person name="Tsai Y.-C."/>
            <person name="Martin N."/>
            <person name="Korlach J."/>
            <person name="Wiedmann M."/>
        </authorList>
    </citation>
    <scope>NUCLEOTIDE SEQUENCE [LARGE SCALE GENOMIC DNA]</scope>
    <source>
        <strain evidence="5 6">DSM 14472</strain>
    </source>
</reference>
<dbReference type="GO" id="GO:0003700">
    <property type="term" value="F:DNA-binding transcription factor activity"/>
    <property type="evidence" value="ECO:0007669"/>
    <property type="project" value="InterPro"/>
</dbReference>
<proteinExistence type="predicted"/>
<dbReference type="SMART" id="SM00342">
    <property type="entry name" value="HTH_ARAC"/>
    <property type="match status" value="1"/>
</dbReference>
<dbReference type="SUPFAM" id="SSF46689">
    <property type="entry name" value="Homeodomain-like"/>
    <property type="match status" value="2"/>
</dbReference>
<gene>
    <name evidence="5" type="ORF">PSTEL_20520</name>
</gene>
<keyword evidence="2" id="KW-0238">DNA-binding</keyword>
<keyword evidence="3" id="KW-0804">Transcription</keyword>
<dbReference type="AlphaFoldDB" id="A0A089M0U7"/>
<organism evidence="5 6">
    <name type="scientific">Paenibacillus stellifer</name>
    <dbReference type="NCBI Taxonomy" id="169760"/>
    <lineage>
        <taxon>Bacteria</taxon>
        <taxon>Bacillati</taxon>
        <taxon>Bacillota</taxon>
        <taxon>Bacilli</taxon>
        <taxon>Bacillales</taxon>
        <taxon>Paenibacillaceae</taxon>
        <taxon>Paenibacillus</taxon>
    </lineage>
</organism>
<dbReference type="Gene3D" id="2.60.120.10">
    <property type="entry name" value="Jelly Rolls"/>
    <property type="match status" value="1"/>
</dbReference>
<evidence type="ECO:0000313" key="5">
    <source>
        <dbReference type="EMBL" id="AIQ65148.1"/>
    </source>
</evidence>
<dbReference type="KEGG" id="pste:PSTEL_20520"/>
<dbReference type="STRING" id="169760.PSTEL_20520"/>
<evidence type="ECO:0000256" key="1">
    <source>
        <dbReference type="ARBA" id="ARBA00023015"/>
    </source>
</evidence>
<dbReference type="InterPro" id="IPR014710">
    <property type="entry name" value="RmlC-like_jellyroll"/>
</dbReference>
<dbReference type="PROSITE" id="PS00041">
    <property type="entry name" value="HTH_ARAC_FAMILY_1"/>
    <property type="match status" value="1"/>
</dbReference>
<dbReference type="PROSITE" id="PS01124">
    <property type="entry name" value="HTH_ARAC_FAMILY_2"/>
    <property type="match status" value="1"/>
</dbReference>
<dbReference type="InterPro" id="IPR018062">
    <property type="entry name" value="HTH_AraC-typ_CS"/>
</dbReference>
<dbReference type="PANTHER" id="PTHR43280:SF26">
    <property type="entry name" value="ARAC-FAMILY TRANSCRIPTIONAL REGULATOR"/>
    <property type="match status" value="1"/>
</dbReference>
<dbReference type="InterPro" id="IPR018060">
    <property type="entry name" value="HTH_AraC"/>
</dbReference>
<dbReference type="HOGENOM" id="CLU_000445_88_15_9"/>
<dbReference type="Pfam" id="PF12833">
    <property type="entry name" value="HTH_18"/>
    <property type="match status" value="1"/>
</dbReference>
<keyword evidence="6" id="KW-1185">Reference proteome</keyword>
<dbReference type="InterPro" id="IPR011051">
    <property type="entry name" value="RmlC_Cupin_sf"/>
</dbReference>
<dbReference type="Gene3D" id="1.10.10.60">
    <property type="entry name" value="Homeodomain-like"/>
    <property type="match status" value="2"/>
</dbReference>
<feature type="domain" description="HTH araC/xylS-type" evidence="4">
    <location>
        <begin position="139"/>
        <end position="237"/>
    </location>
</feature>